<keyword evidence="3" id="KW-1185">Reference proteome</keyword>
<keyword evidence="1" id="KW-1133">Transmembrane helix</keyword>
<protein>
    <recommendedName>
        <fullName evidence="4">Transmembrane protein</fullName>
    </recommendedName>
</protein>
<dbReference type="RefSeq" id="WP_262398141.1">
    <property type="nucleotide sequence ID" value="NZ_JACRTC010000006.1"/>
</dbReference>
<proteinExistence type="predicted"/>
<sequence length="95" mass="11015">MSCETCPNEDRIKALEGDSERNQKTHKEFFSRFEEMKVEAKGIQKDFQNILSVLNEVKSDVKELKDKPGKRWESVVNLLLQWAVLGLLAATMIFR</sequence>
<dbReference type="AlphaFoldDB" id="A0A926IBA8"/>
<evidence type="ECO:0000313" key="3">
    <source>
        <dbReference type="Proteomes" id="UP000660861"/>
    </source>
</evidence>
<keyword evidence="1" id="KW-0472">Membrane</keyword>
<feature type="transmembrane region" description="Helical" evidence="1">
    <location>
        <begin position="75"/>
        <end position="94"/>
    </location>
</feature>
<evidence type="ECO:0000256" key="1">
    <source>
        <dbReference type="SAM" id="Phobius"/>
    </source>
</evidence>
<dbReference type="Proteomes" id="UP000660861">
    <property type="component" value="Unassembled WGS sequence"/>
</dbReference>
<evidence type="ECO:0000313" key="2">
    <source>
        <dbReference type="EMBL" id="MBC8571051.1"/>
    </source>
</evidence>
<keyword evidence="1" id="KW-0812">Transmembrane</keyword>
<reference evidence="2" key="1">
    <citation type="submission" date="2020-08" db="EMBL/GenBank/DDBJ databases">
        <title>Genome public.</title>
        <authorList>
            <person name="Liu C."/>
            <person name="Sun Q."/>
        </authorList>
    </citation>
    <scope>NUCLEOTIDE SEQUENCE</scope>
    <source>
        <strain evidence="2">NSJ-54</strain>
    </source>
</reference>
<name>A0A926IBA8_9FIRM</name>
<accession>A0A926IBA8</accession>
<organism evidence="2 3">
    <name type="scientific">Zongyangia hominis</name>
    <dbReference type="NCBI Taxonomy" id="2763677"/>
    <lineage>
        <taxon>Bacteria</taxon>
        <taxon>Bacillati</taxon>
        <taxon>Bacillota</taxon>
        <taxon>Clostridia</taxon>
        <taxon>Eubacteriales</taxon>
        <taxon>Oscillospiraceae</taxon>
        <taxon>Zongyangia</taxon>
    </lineage>
</organism>
<gene>
    <name evidence="2" type="ORF">H8709_09455</name>
</gene>
<dbReference type="EMBL" id="JACRTC010000006">
    <property type="protein sequence ID" value="MBC8571051.1"/>
    <property type="molecule type" value="Genomic_DNA"/>
</dbReference>
<comment type="caution">
    <text evidence="2">The sequence shown here is derived from an EMBL/GenBank/DDBJ whole genome shotgun (WGS) entry which is preliminary data.</text>
</comment>
<evidence type="ECO:0008006" key="4">
    <source>
        <dbReference type="Google" id="ProtNLM"/>
    </source>
</evidence>